<evidence type="ECO:0000313" key="12">
    <source>
        <dbReference type="EMBL" id="JAG76254.1"/>
    </source>
</evidence>
<evidence type="ECO:0000259" key="10">
    <source>
        <dbReference type="Pfam" id="PF01431"/>
    </source>
</evidence>
<evidence type="ECO:0000256" key="3">
    <source>
        <dbReference type="ARBA" id="ARBA00007357"/>
    </source>
</evidence>
<sequence>MLTSGDTWMLFAMLTASLVLSSSMLDDTPDDSSEPEESKTCTTDDCKKVAQFYTETMDKTIDPCQDFYKYTCGGWNPDTSIPTGINRLTRLKYMEMLTEQSFKSVLESPPDATDILPMRQAKKFYQSCVNAELSNSIRTIISLFDAIGGWPMIISIDDWKINSRSWQEIDAYFANLSAVHTFFDVTSVTLSPEDPASQMVHLEWPDMDYVPPYIGDYSELQKKIETLHDIFTSYTKAHVSHEQLQKDIRDFYDFVRNFSDIMKRNRDIPPRVMDLTTWIDIWEKSIQSKPDPKTVINWREVIQRNFDVYNIEINDAAQVTVDYSYHLDFLELLRSTDERTIVNFIYWTFLHDTLEEYVVEMMKDPENVGADRSKFCMTATIIDDMKTYWFINEYVADYNRHFENVDRLVTNIQKELQLQINRSDYMSSSFKLDMQNRLDDIIFRIEPPSDWANNRSLFEDFYTEELVFDDDYVINRINYERFSEQHRLVDIKHRLSIGWIINSTAVNAYYDHDENGIYILSGITQLPSFSLAVPEYINYGGLGMIVAHEIGHALDPEGIGEMTLQSFHLSDILTREKYRRQLECISDLFRKFYDSETISLKRIENVADAFGMSLVLSVYKRLKQNGEINVALTIPGFEEFTDEQMFFINFAQLHCEITTPNYTVNHKHPYSLPKLRVNIGVSNSPGFATAFSCAVGSPMNPVKRCSIWKDEP</sequence>
<accession>A0A9R1U2E0</accession>
<evidence type="ECO:0000256" key="6">
    <source>
        <dbReference type="ARBA" id="ARBA00022801"/>
    </source>
</evidence>
<evidence type="ECO:0000259" key="11">
    <source>
        <dbReference type="Pfam" id="PF05649"/>
    </source>
</evidence>
<dbReference type="RefSeq" id="XP_011304666.1">
    <property type="nucleotide sequence ID" value="XM_011306364.1"/>
</dbReference>
<dbReference type="GO" id="GO:0006508">
    <property type="term" value="P:proteolysis"/>
    <property type="evidence" value="ECO:0007669"/>
    <property type="project" value="UniProtKB-KW"/>
</dbReference>
<accession>A0A0C9R0P0</accession>
<dbReference type="InterPro" id="IPR018497">
    <property type="entry name" value="Peptidase_M13_C"/>
</dbReference>
<keyword evidence="8" id="KW-0482">Metalloprotease</keyword>
<keyword evidence="7" id="KW-0862">Zinc</keyword>
<proteinExistence type="inferred from homology"/>
<reference evidence="12" key="1">
    <citation type="submission" date="2015-01" db="EMBL/GenBank/DDBJ databases">
        <title>Transcriptome Assembly of Fopius arisanus.</title>
        <authorList>
            <person name="Geib S."/>
        </authorList>
    </citation>
    <scope>NUCLEOTIDE SEQUENCE</scope>
</reference>
<dbReference type="CDD" id="cd08662">
    <property type="entry name" value="M13"/>
    <property type="match status" value="1"/>
</dbReference>
<dbReference type="PANTHER" id="PTHR11733">
    <property type="entry name" value="ZINC METALLOPROTEASE FAMILY M13 NEPRILYSIN-RELATED"/>
    <property type="match status" value="1"/>
</dbReference>
<evidence type="ECO:0000256" key="4">
    <source>
        <dbReference type="ARBA" id="ARBA00022670"/>
    </source>
</evidence>
<evidence type="ECO:0000313" key="14">
    <source>
        <dbReference type="RefSeq" id="XP_011304666.1"/>
    </source>
</evidence>
<dbReference type="Gene3D" id="3.40.390.10">
    <property type="entry name" value="Collagenase (Catalytic Domain)"/>
    <property type="match status" value="1"/>
</dbReference>
<gene>
    <name evidence="12" type="primary">T16A9.4_1</name>
    <name evidence="14" type="synonym">LOC105267483</name>
    <name evidence="12" type="ORF">g.45358</name>
</gene>
<keyword evidence="9" id="KW-0732">Signal</keyword>
<feature type="signal peptide" evidence="9">
    <location>
        <begin position="1"/>
        <end position="21"/>
    </location>
</feature>
<dbReference type="InterPro" id="IPR042089">
    <property type="entry name" value="Peptidase_M13_dom_2"/>
</dbReference>
<dbReference type="Pfam" id="PF01431">
    <property type="entry name" value="Peptidase_M13"/>
    <property type="match status" value="1"/>
</dbReference>
<dbReference type="GO" id="GO:0004222">
    <property type="term" value="F:metalloendopeptidase activity"/>
    <property type="evidence" value="ECO:0007669"/>
    <property type="project" value="InterPro"/>
</dbReference>
<keyword evidence="4" id="KW-0645">Protease</keyword>
<dbReference type="GO" id="GO:0046872">
    <property type="term" value="F:metal ion binding"/>
    <property type="evidence" value="ECO:0007669"/>
    <property type="project" value="UniProtKB-KW"/>
</dbReference>
<dbReference type="PANTHER" id="PTHR11733:SF222">
    <property type="entry name" value="IP12942P"/>
    <property type="match status" value="1"/>
</dbReference>
<dbReference type="InterPro" id="IPR008753">
    <property type="entry name" value="Peptidase_M13_N"/>
</dbReference>
<evidence type="ECO:0000256" key="8">
    <source>
        <dbReference type="ARBA" id="ARBA00023049"/>
    </source>
</evidence>
<evidence type="ECO:0000313" key="13">
    <source>
        <dbReference type="Proteomes" id="UP000694866"/>
    </source>
</evidence>
<protein>
    <submittedName>
        <fullName evidence="14">Neprilysin-21</fullName>
    </submittedName>
    <submittedName>
        <fullName evidence="12">T16A9.4_1 protein</fullName>
    </submittedName>
</protein>
<comment type="cofactor">
    <cofactor evidence="1">
        <name>Zn(2+)</name>
        <dbReference type="ChEBI" id="CHEBI:29105"/>
    </cofactor>
</comment>
<keyword evidence="13" id="KW-1185">Reference proteome</keyword>
<dbReference type="PROSITE" id="PS51885">
    <property type="entry name" value="NEPRILYSIN"/>
    <property type="match status" value="1"/>
</dbReference>
<dbReference type="SUPFAM" id="SSF55486">
    <property type="entry name" value="Metalloproteases ('zincins'), catalytic domain"/>
    <property type="match status" value="1"/>
</dbReference>
<comment type="similarity">
    <text evidence="3">Belongs to the peptidase M13 family.</text>
</comment>
<organism evidence="12">
    <name type="scientific">Fopius arisanus</name>
    <dbReference type="NCBI Taxonomy" id="64838"/>
    <lineage>
        <taxon>Eukaryota</taxon>
        <taxon>Metazoa</taxon>
        <taxon>Ecdysozoa</taxon>
        <taxon>Arthropoda</taxon>
        <taxon>Hexapoda</taxon>
        <taxon>Insecta</taxon>
        <taxon>Pterygota</taxon>
        <taxon>Neoptera</taxon>
        <taxon>Endopterygota</taxon>
        <taxon>Hymenoptera</taxon>
        <taxon>Apocrita</taxon>
        <taxon>Ichneumonoidea</taxon>
        <taxon>Braconidae</taxon>
        <taxon>Opiinae</taxon>
        <taxon>Fopius</taxon>
    </lineage>
</organism>
<dbReference type="EMBL" id="GBYB01006487">
    <property type="protein sequence ID" value="JAG76254.1"/>
    <property type="molecule type" value="Transcribed_RNA"/>
</dbReference>
<dbReference type="OrthoDB" id="6475849at2759"/>
<dbReference type="GeneID" id="105267483"/>
<dbReference type="Proteomes" id="UP000694866">
    <property type="component" value="Unplaced"/>
</dbReference>
<keyword evidence="6" id="KW-0378">Hydrolase</keyword>
<dbReference type="GO" id="GO:0005886">
    <property type="term" value="C:plasma membrane"/>
    <property type="evidence" value="ECO:0007669"/>
    <property type="project" value="UniProtKB-SubCell"/>
</dbReference>
<dbReference type="InterPro" id="IPR000718">
    <property type="entry name" value="Peptidase_M13"/>
</dbReference>
<name>A0A0C9R0P0_9HYME</name>
<dbReference type="Gene3D" id="1.10.1380.10">
    <property type="entry name" value="Neutral endopeptidase , domain2"/>
    <property type="match status" value="1"/>
</dbReference>
<feature type="domain" description="Peptidase M13 N-terminal" evidence="11">
    <location>
        <begin position="63"/>
        <end position="445"/>
    </location>
</feature>
<feature type="chain" id="PRO_5044541559" evidence="9">
    <location>
        <begin position="22"/>
        <end position="712"/>
    </location>
</feature>
<evidence type="ECO:0000256" key="7">
    <source>
        <dbReference type="ARBA" id="ARBA00022833"/>
    </source>
</evidence>
<reference evidence="14" key="2">
    <citation type="submission" date="2025-04" db="UniProtKB">
        <authorList>
            <consortium name="RefSeq"/>
        </authorList>
    </citation>
    <scope>IDENTIFICATION</scope>
    <source>
        <strain evidence="14">USDA-PBARC FA_bdor</strain>
        <tissue evidence="14">Whole organism</tissue>
    </source>
</reference>
<evidence type="ECO:0000256" key="1">
    <source>
        <dbReference type="ARBA" id="ARBA00001947"/>
    </source>
</evidence>
<feature type="domain" description="Peptidase M13 C-terminal" evidence="10">
    <location>
        <begin position="507"/>
        <end position="707"/>
    </location>
</feature>
<dbReference type="KEGG" id="fas:105267483"/>
<evidence type="ECO:0000256" key="2">
    <source>
        <dbReference type="ARBA" id="ARBA00004401"/>
    </source>
</evidence>
<dbReference type="PRINTS" id="PR00786">
    <property type="entry name" value="NEPRILYSIN"/>
</dbReference>
<evidence type="ECO:0000256" key="5">
    <source>
        <dbReference type="ARBA" id="ARBA00022723"/>
    </source>
</evidence>
<dbReference type="InterPro" id="IPR024079">
    <property type="entry name" value="MetalloPept_cat_dom_sf"/>
</dbReference>
<dbReference type="AlphaFoldDB" id="A0A0C9R0P0"/>
<comment type="subcellular location">
    <subcellularLocation>
        <location evidence="2">Cell membrane</location>
        <topology evidence="2">Single-pass type II membrane protein</topology>
    </subcellularLocation>
</comment>
<keyword evidence="5" id="KW-0479">Metal-binding</keyword>
<evidence type="ECO:0000256" key="9">
    <source>
        <dbReference type="SAM" id="SignalP"/>
    </source>
</evidence>
<dbReference type="Pfam" id="PF05649">
    <property type="entry name" value="Peptidase_M13_N"/>
    <property type="match status" value="1"/>
</dbReference>